<feature type="domain" description="Carbohydrate kinase PfkB" evidence="5">
    <location>
        <begin position="26"/>
        <end position="326"/>
    </location>
</feature>
<gene>
    <name evidence="6" type="ORF">HKD39_05890</name>
</gene>
<dbReference type="SUPFAM" id="SSF53613">
    <property type="entry name" value="Ribokinase-like"/>
    <property type="match status" value="1"/>
</dbReference>
<name>A0A849A9T8_9ACTN</name>
<keyword evidence="3 4" id="KW-0418">Kinase</keyword>
<dbReference type="CDD" id="cd01166">
    <property type="entry name" value="KdgK"/>
    <property type="match status" value="1"/>
</dbReference>
<evidence type="ECO:0000256" key="2">
    <source>
        <dbReference type="ARBA" id="ARBA00022679"/>
    </source>
</evidence>
<evidence type="ECO:0000256" key="4">
    <source>
        <dbReference type="RuleBase" id="RU003704"/>
    </source>
</evidence>
<protein>
    <submittedName>
        <fullName evidence="6">Carbohydrate kinase family protein</fullName>
    </submittedName>
</protein>
<comment type="similarity">
    <text evidence="1 4">Belongs to the carbohydrate kinase PfkB family.</text>
</comment>
<organism evidence="6 7">
    <name type="scientific">Nakamurella aerolata</name>
    <dbReference type="NCBI Taxonomy" id="1656892"/>
    <lineage>
        <taxon>Bacteria</taxon>
        <taxon>Bacillati</taxon>
        <taxon>Actinomycetota</taxon>
        <taxon>Actinomycetes</taxon>
        <taxon>Nakamurellales</taxon>
        <taxon>Nakamurellaceae</taxon>
        <taxon>Nakamurella</taxon>
    </lineage>
</organism>
<dbReference type="Gene3D" id="3.40.1190.20">
    <property type="match status" value="1"/>
</dbReference>
<dbReference type="GO" id="GO:0016301">
    <property type="term" value="F:kinase activity"/>
    <property type="evidence" value="ECO:0007669"/>
    <property type="project" value="UniProtKB-KW"/>
</dbReference>
<evidence type="ECO:0000259" key="5">
    <source>
        <dbReference type="Pfam" id="PF00294"/>
    </source>
</evidence>
<dbReference type="PROSITE" id="PS00584">
    <property type="entry name" value="PFKB_KINASES_2"/>
    <property type="match status" value="1"/>
</dbReference>
<comment type="caution">
    <text evidence="6">The sequence shown here is derived from an EMBL/GenBank/DDBJ whole genome shotgun (WGS) entry which is preliminary data.</text>
</comment>
<dbReference type="AlphaFoldDB" id="A0A849A9T8"/>
<accession>A0A849A9T8</accession>
<dbReference type="InterPro" id="IPR002173">
    <property type="entry name" value="Carboh/pur_kinase_PfkB_CS"/>
</dbReference>
<sequence length="362" mass="36344">MHHISEPNRHLSQQAVPRGAGHRAGSLVVFGDITVDLTLQVSAEPRPGADLIADSSGQTVGGSVTNTAIMASRLGLPVTMVGRVGMDPAGRHAQAELRAEHLDTQHVSEDATLPTATTVVVVPDHGERLLIAHRGANTAAGLTPDALALVRGAGALHLSGYSALSPTQTTAVAAALAVAGDAGIRVSMDLPPAAVAAAAQVETVHSWLPLIDLLIAGSAELAALSGISDPALAIARLRERTDATIAVKRGSAGATLHCAGGDQLCIPGMPVQVVDTTGSGDAFSAGLLYGLHSGALTEDPHAALVLAGTLGALTAGRRGAGRALPELPSIASALRTGWSGQDGRAGARAAAALPAPTRPLLR</sequence>
<evidence type="ECO:0000256" key="3">
    <source>
        <dbReference type="ARBA" id="ARBA00022777"/>
    </source>
</evidence>
<dbReference type="PRINTS" id="PR00990">
    <property type="entry name" value="RIBOKINASE"/>
</dbReference>
<dbReference type="GO" id="GO:0006796">
    <property type="term" value="P:phosphate-containing compound metabolic process"/>
    <property type="evidence" value="ECO:0007669"/>
    <property type="project" value="UniProtKB-ARBA"/>
</dbReference>
<dbReference type="InterPro" id="IPR002139">
    <property type="entry name" value="Ribo/fructo_kinase"/>
</dbReference>
<evidence type="ECO:0000313" key="6">
    <source>
        <dbReference type="EMBL" id="NNG35250.1"/>
    </source>
</evidence>
<dbReference type="RefSeq" id="WP_171198852.1">
    <property type="nucleotide sequence ID" value="NZ_JABEND010000002.1"/>
</dbReference>
<dbReference type="PANTHER" id="PTHR10584">
    <property type="entry name" value="SUGAR KINASE"/>
    <property type="match status" value="1"/>
</dbReference>
<proteinExistence type="inferred from homology"/>
<dbReference type="InterPro" id="IPR029056">
    <property type="entry name" value="Ribokinase-like"/>
</dbReference>
<keyword evidence="2 4" id="KW-0808">Transferase</keyword>
<evidence type="ECO:0000313" key="7">
    <source>
        <dbReference type="Proteomes" id="UP000562984"/>
    </source>
</evidence>
<dbReference type="Proteomes" id="UP000562984">
    <property type="component" value="Unassembled WGS sequence"/>
</dbReference>
<reference evidence="6 7" key="1">
    <citation type="submission" date="2020-05" db="EMBL/GenBank/DDBJ databases">
        <title>Nakamurella sp. DB0629 isolated from air conditioner.</title>
        <authorList>
            <person name="Kim D.H."/>
            <person name="Kim D.-U."/>
        </authorList>
    </citation>
    <scope>NUCLEOTIDE SEQUENCE [LARGE SCALE GENOMIC DNA]</scope>
    <source>
        <strain evidence="6 7">DB0629</strain>
    </source>
</reference>
<dbReference type="PANTHER" id="PTHR10584:SF167">
    <property type="entry name" value="PFKB DOMAIN PROTEIN"/>
    <property type="match status" value="1"/>
</dbReference>
<keyword evidence="7" id="KW-1185">Reference proteome</keyword>
<evidence type="ECO:0000256" key="1">
    <source>
        <dbReference type="ARBA" id="ARBA00010688"/>
    </source>
</evidence>
<dbReference type="Pfam" id="PF00294">
    <property type="entry name" value="PfkB"/>
    <property type="match status" value="1"/>
</dbReference>
<dbReference type="EMBL" id="JABEND010000002">
    <property type="protein sequence ID" value="NNG35250.1"/>
    <property type="molecule type" value="Genomic_DNA"/>
</dbReference>
<dbReference type="InterPro" id="IPR011611">
    <property type="entry name" value="PfkB_dom"/>
</dbReference>